<evidence type="ECO:0000313" key="4">
    <source>
        <dbReference type="Proteomes" id="UP000254939"/>
    </source>
</evidence>
<proteinExistence type="predicted"/>
<reference evidence="3 4" key="1">
    <citation type="submission" date="2017-03" db="EMBL/GenBank/DDBJ databases">
        <title>Genome analysis of Rhizobial strains effectives or ineffectives for nitrogen fixation isolated from bean seeds.</title>
        <authorList>
            <person name="Peralta H."/>
            <person name="Aguilar-Vera A."/>
            <person name="Mora Y."/>
            <person name="Vargas-Lagunas C."/>
            <person name="Girard L."/>
            <person name="Mora J."/>
        </authorList>
    </citation>
    <scope>NUCLEOTIDE SEQUENCE [LARGE SCALE GENOMIC DNA]</scope>
    <source>
        <strain evidence="3 4">CCGM3</strain>
    </source>
</reference>
<feature type="region of interest" description="Disordered" evidence="1">
    <location>
        <begin position="1"/>
        <end position="28"/>
    </location>
</feature>
<organism evidence="3 4">
    <name type="scientific">Rhizobium grahamii</name>
    <dbReference type="NCBI Taxonomy" id="1120045"/>
    <lineage>
        <taxon>Bacteria</taxon>
        <taxon>Pseudomonadati</taxon>
        <taxon>Pseudomonadota</taxon>
        <taxon>Alphaproteobacteria</taxon>
        <taxon>Hyphomicrobiales</taxon>
        <taxon>Rhizobiaceae</taxon>
        <taxon>Rhizobium/Agrobacterium group</taxon>
        <taxon>Rhizobium</taxon>
    </lineage>
</organism>
<dbReference type="Pfam" id="PF07439">
    <property type="entry name" value="DUF1515"/>
    <property type="match status" value="1"/>
</dbReference>
<keyword evidence="2" id="KW-0472">Membrane</keyword>
<gene>
    <name evidence="3" type="ORF">B5K06_25720</name>
</gene>
<name>A0A370KIX6_9HYPH</name>
<accession>A0A370KIX6</accession>
<feature type="transmembrane region" description="Helical" evidence="2">
    <location>
        <begin position="65"/>
        <end position="86"/>
    </location>
</feature>
<sequence length="89" mass="9794">MRIGRELGTNGRRGMSEEKSDASRTSVHRRMDEIVDRVSKVELISAAVQDDVRDMMPVTEDVKRWKLMGLGALGLIGIGGMVLGVLSPR</sequence>
<protein>
    <submittedName>
        <fullName evidence="3">Uncharacterized protein</fullName>
    </submittedName>
</protein>
<dbReference type="InterPro" id="IPR010889">
    <property type="entry name" value="DUF1515"/>
</dbReference>
<dbReference type="OrthoDB" id="8368387at2"/>
<keyword evidence="2" id="KW-0812">Transmembrane</keyword>
<evidence type="ECO:0000256" key="2">
    <source>
        <dbReference type="SAM" id="Phobius"/>
    </source>
</evidence>
<evidence type="ECO:0000313" key="3">
    <source>
        <dbReference type="EMBL" id="RDJ05821.1"/>
    </source>
</evidence>
<dbReference type="AlphaFoldDB" id="A0A370KIX6"/>
<keyword evidence="2" id="KW-1133">Transmembrane helix</keyword>
<dbReference type="EMBL" id="NAAC01000031">
    <property type="protein sequence ID" value="RDJ05821.1"/>
    <property type="molecule type" value="Genomic_DNA"/>
</dbReference>
<dbReference type="Proteomes" id="UP000254939">
    <property type="component" value="Unassembled WGS sequence"/>
</dbReference>
<evidence type="ECO:0000256" key="1">
    <source>
        <dbReference type="SAM" id="MobiDB-lite"/>
    </source>
</evidence>
<comment type="caution">
    <text evidence="3">The sequence shown here is derived from an EMBL/GenBank/DDBJ whole genome shotgun (WGS) entry which is preliminary data.</text>
</comment>